<reference evidence="5 6" key="1">
    <citation type="journal article" date="2018" name="PLoS Genet.">
        <title>Population sequencing reveals clonal diversity and ancestral inbreeding in the grapevine cultivar Chardonnay.</title>
        <authorList>
            <person name="Roach M.J."/>
            <person name="Johnson D.L."/>
            <person name="Bohlmann J."/>
            <person name="van Vuuren H.J."/>
            <person name="Jones S.J."/>
            <person name="Pretorius I.S."/>
            <person name="Schmidt S.A."/>
            <person name="Borneman A.R."/>
        </authorList>
    </citation>
    <scope>NUCLEOTIDE SEQUENCE [LARGE SCALE GENOMIC DNA]</scope>
    <source>
        <strain evidence="6">cv. Chardonnay</strain>
        <tissue evidence="5">Leaf</tissue>
    </source>
</reference>
<dbReference type="InterPro" id="IPR031107">
    <property type="entry name" value="Small_HSP"/>
</dbReference>
<evidence type="ECO:0000313" key="5">
    <source>
        <dbReference type="EMBL" id="RVW19849.1"/>
    </source>
</evidence>
<dbReference type="OrthoDB" id="1245404at2759"/>
<evidence type="ECO:0000256" key="3">
    <source>
        <dbReference type="RuleBase" id="RU003616"/>
    </source>
</evidence>
<organism evidence="5 6">
    <name type="scientific">Vitis vinifera</name>
    <name type="common">Grape</name>
    <dbReference type="NCBI Taxonomy" id="29760"/>
    <lineage>
        <taxon>Eukaryota</taxon>
        <taxon>Viridiplantae</taxon>
        <taxon>Streptophyta</taxon>
        <taxon>Embryophyta</taxon>
        <taxon>Tracheophyta</taxon>
        <taxon>Spermatophyta</taxon>
        <taxon>Magnoliopsida</taxon>
        <taxon>eudicotyledons</taxon>
        <taxon>Gunneridae</taxon>
        <taxon>Pentapetalae</taxon>
        <taxon>rosids</taxon>
        <taxon>Vitales</taxon>
        <taxon>Vitaceae</taxon>
        <taxon>Viteae</taxon>
        <taxon>Vitis</taxon>
    </lineage>
</organism>
<dbReference type="InterPro" id="IPR002068">
    <property type="entry name" value="A-crystallin/Hsp20_dom"/>
</dbReference>
<dbReference type="PROSITE" id="PS01031">
    <property type="entry name" value="SHSP"/>
    <property type="match status" value="1"/>
</dbReference>
<dbReference type="Pfam" id="PF00011">
    <property type="entry name" value="HSP20"/>
    <property type="match status" value="1"/>
</dbReference>
<dbReference type="Gene3D" id="2.60.40.790">
    <property type="match status" value="1"/>
</dbReference>
<sequence>MEVHQRLKLSAQNRTGPLPFRHAETCIDNSRQIASTWINLTKEEDDLAGTVAGGGLDHWIGSPFSSELWDPLGFGSRDWRRGRDDDVSAVALASVDWRETDNAHTIRADLPGVRKEDVKVQVEDGNILQISGEKTKEKEESGERWHRIERQRGSFLRRFRLPENANTEGINCALENGVLTVTVPKKEATSTGSDVKQIDIG</sequence>
<dbReference type="AlphaFoldDB" id="A0A438C9J1"/>
<protein>
    <submittedName>
        <fullName evidence="5">17.9 kDa class I heat shock protein</fullName>
    </submittedName>
</protein>
<dbReference type="FunFam" id="2.60.40.790:FF:000053">
    <property type="entry name" value="17.5 kDa class I heat shock protein"/>
    <property type="match status" value="1"/>
</dbReference>
<proteinExistence type="inferred from homology"/>
<keyword evidence="1 5" id="KW-0346">Stress response</keyword>
<evidence type="ECO:0000313" key="6">
    <source>
        <dbReference type="Proteomes" id="UP000288805"/>
    </source>
</evidence>
<evidence type="ECO:0000256" key="2">
    <source>
        <dbReference type="PROSITE-ProRule" id="PRU00285"/>
    </source>
</evidence>
<dbReference type="PANTHER" id="PTHR11527">
    <property type="entry name" value="HEAT-SHOCK PROTEIN 20 FAMILY MEMBER"/>
    <property type="match status" value="1"/>
</dbReference>
<evidence type="ECO:0000256" key="1">
    <source>
        <dbReference type="ARBA" id="ARBA00023016"/>
    </source>
</evidence>
<comment type="similarity">
    <text evidence="2 3">Belongs to the small heat shock protein (HSP20) family.</text>
</comment>
<dbReference type="SUPFAM" id="SSF49764">
    <property type="entry name" value="HSP20-like chaperones"/>
    <property type="match status" value="1"/>
</dbReference>
<evidence type="ECO:0000259" key="4">
    <source>
        <dbReference type="PROSITE" id="PS01031"/>
    </source>
</evidence>
<dbReference type="CDD" id="cd06472">
    <property type="entry name" value="ACD_ScHsp26_like"/>
    <property type="match status" value="1"/>
</dbReference>
<dbReference type="InterPro" id="IPR008978">
    <property type="entry name" value="HSP20-like_chaperone"/>
</dbReference>
<dbReference type="EMBL" id="QGNW01002427">
    <property type="protein sequence ID" value="RVW19849.1"/>
    <property type="molecule type" value="Genomic_DNA"/>
</dbReference>
<accession>A0A438C9J1</accession>
<name>A0A438C9J1_VITVI</name>
<gene>
    <name evidence="5" type="primary">HSP17.9A_0</name>
    <name evidence="5" type="ORF">CK203_116343</name>
</gene>
<feature type="domain" description="SHSP" evidence="4">
    <location>
        <begin position="86"/>
        <end position="201"/>
    </location>
</feature>
<dbReference type="Proteomes" id="UP000288805">
    <property type="component" value="Unassembled WGS sequence"/>
</dbReference>
<comment type="caution">
    <text evidence="5">The sequence shown here is derived from an EMBL/GenBank/DDBJ whole genome shotgun (WGS) entry which is preliminary data.</text>
</comment>